<comment type="caution">
    <text evidence="1">The sequence shown here is derived from an EMBL/GenBank/DDBJ whole genome shotgun (WGS) entry which is preliminary data.</text>
</comment>
<proteinExistence type="predicted"/>
<dbReference type="AlphaFoldDB" id="A0A9D4GE13"/>
<accession>A0A9D4GE13</accession>
<evidence type="ECO:0000313" key="2">
    <source>
        <dbReference type="Proteomes" id="UP000828390"/>
    </source>
</evidence>
<keyword evidence="2" id="KW-1185">Reference proteome</keyword>
<organism evidence="1 2">
    <name type="scientific">Dreissena polymorpha</name>
    <name type="common">Zebra mussel</name>
    <name type="synonym">Mytilus polymorpha</name>
    <dbReference type="NCBI Taxonomy" id="45954"/>
    <lineage>
        <taxon>Eukaryota</taxon>
        <taxon>Metazoa</taxon>
        <taxon>Spiralia</taxon>
        <taxon>Lophotrochozoa</taxon>
        <taxon>Mollusca</taxon>
        <taxon>Bivalvia</taxon>
        <taxon>Autobranchia</taxon>
        <taxon>Heteroconchia</taxon>
        <taxon>Euheterodonta</taxon>
        <taxon>Imparidentia</taxon>
        <taxon>Neoheterodontei</taxon>
        <taxon>Myida</taxon>
        <taxon>Dreissenoidea</taxon>
        <taxon>Dreissenidae</taxon>
        <taxon>Dreissena</taxon>
    </lineage>
</organism>
<dbReference type="EMBL" id="JAIWYP010000006">
    <property type="protein sequence ID" value="KAH3813854.1"/>
    <property type="molecule type" value="Genomic_DNA"/>
</dbReference>
<dbReference type="Proteomes" id="UP000828390">
    <property type="component" value="Unassembled WGS sequence"/>
</dbReference>
<protein>
    <submittedName>
        <fullName evidence="1">Uncharacterized protein</fullName>
    </submittedName>
</protein>
<name>A0A9D4GE13_DREPO</name>
<gene>
    <name evidence="1" type="ORF">DPMN_142324</name>
</gene>
<evidence type="ECO:0000313" key="1">
    <source>
        <dbReference type="EMBL" id="KAH3813854.1"/>
    </source>
</evidence>
<reference evidence="1" key="2">
    <citation type="submission" date="2020-11" db="EMBL/GenBank/DDBJ databases">
        <authorList>
            <person name="McCartney M.A."/>
            <person name="Auch B."/>
            <person name="Kono T."/>
            <person name="Mallez S."/>
            <person name="Becker A."/>
            <person name="Gohl D.M."/>
            <person name="Silverstein K.A.T."/>
            <person name="Koren S."/>
            <person name="Bechman K.B."/>
            <person name="Herman A."/>
            <person name="Abrahante J.E."/>
            <person name="Garbe J."/>
        </authorList>
    </citation>
    <scope>NUCLEOTIDE SEQUENCE</scope>
    <source>
        <strain evidence="1">Duluth1</strain>
        <tissue evidence="1">Whole animal</tissue>
    </source>
</reference>
<sequence length="322" mass="36774">MDKKTLSKYRCFYCTSPTYKTDEYSEIVEHCVKGHKCQTLKYRELILQSETGLLKYQSKSHEGIIPIRLENEGKTIEVRGSQTFITRTTPKRKKLNTPVKDKLASCRYLPFECEDDELPDEVDIMGSSSVKNSHKELLCILPSVLEGLEKDGHMESFLKYTRLLSEGRLPTNNICYLLFLDLVEWFSCDQTSSMRYRPETVKFWQIGYRLFLGKFLRFMSGPKHTGTSALSEKGRCYDPSTSQINFPVPSKPNLYGHDKIKPILPGICIDAIKAVGQVCNNRPMKLAVDGKKICRGKGKIGDVDCWGFEAKPSLQDRKTKIV</sequence>
<reference evidence="1" key="1">
    <citation type="journal article" date="2019" name="bioRxiv">
        <title>The Genome of the Zebra Mussel, Dreissena polymorpha: A Resource for Invasive Species Research.</title>
        <authorList>
            <person name="McCartney M.A."/>
            <person name="Auch B."/>
            <person name="Kono T."/>
            <person name="Mallez S."/>
            <person name="Zhang Y."/>
            <person name="Obille A."/>
            <person name="Becker A."/>
            <person name="Abrahante J.E."/>
            <person name="Garbe J."/>
            <person name="Badalamenti J.P."/>
            <person name="Herman A."/>
            <person name="Mangelson H."/>
            <person name="Liachko I."/>
            <person name="Sullivan S."/>
            <person name="Sone E.D."/>
            <person name="Koren S."/>
            <person name="Silverstein K.A.T."/>
            <person name="Beckman K.B."/>
            <person name="Gohl D.M."/>
        </authorList>
    </citation>
    <scope>NUCLEOTIDE SEQUENCE</scope>
    <source>
        <strain evidence="1">Duluth1</strain>
        <tissue evidence="1">Whole animal</tissue>
    </source>
</reference>